<name>A0AAU7U853_9DEIO</name>
<dbReference type="PROSITE" id="PS00018">
    <property type="entry name" value="EF_HAND_1"/>
    <property type="match status" value="1"/>
</dbReference>
<organism evidence="3">
    <name type="scientific">Deinococcus sonorensis KR-87</name>
    <dbReference type="NCBI Taxonomy" id="694439"/>
    <lineage>
        <taxon>Bacteria</taxon>
        <taxon>Thermotogati</taxon>
        <taxon>Deinococcota</taxon>
        <taxon>Deinococci</taxon>
        <taxon>Deinococcales</taxon>
        <taxon>Deinococcaceae</taxon>
        <taxon>Deinococcus</taxon>
    </lineage>
</organism>
<dbReference type="InterPro" id="IPR019660">
    <property type="entry name" value="Put_sensory_transdc_reg_YbjN"/>
</dbReference>
<dbReference type="EMBL" id="CP158299">
    <property type="protein sequence ID" value="XBV84702.1"/>
    <property type="molecule type" value="Genomic_DNA"/>
</dbReference>
<dbReference type="KEGG" id="dsc:ABOD76_14770"/>
<protein>
    <submittedName>
        <fullName evidence="3">YbjN domain-containing protein</fullName>
    </submittedName>
</protein>
<reference evidence="3" key="1">
    <citation type="submission" date="2024-06" db="EMBL/GenBank/DDBJ databases">
        <title>Draft Genome Sequence of Deinococcus sonorensis Type Strain KR-87, a Biofilm Producing Representative of the Genus Deinococcus.</title>
        <authorList>
            <person name="Boren L.S."/>
            <person name="Grosso R.A."/>
            <person name="Hugenberg-Cox A.N."/>
            <person name="Hill J.T.E."/>
            <person name="Albert C.M."/>
            <person name="Tuohy J.M."/>
        </authorList>
    </citation>
    <scope>NUCLEOTIDE SEQUENCE</scope>
    <source>
        <strain evidence="3">KR-87</strain>
    </source>
</reference>
<feature type="chain" id="PRO_5043616470" evidence="2">
    <location>
        <begin position="22"/>
        <end position="194"/>
    </location>
</feature>
<evidence type="ECO:0000313" key="3">
    <source>
        <dbReference type="EMBL" id="XBV84702.1"/>
    </source>
</evidence>
<dbReference type="AlphaFoldDB" id="A0AAU7U853"/>
<proteinExistence type="predicted"/>
<dbReference type="InterPro" id="IPR018247">
    <property type="entry name" value="EF_Hand_1_Ca_BS"/>
</dbReference>
<gene>
    <name evidence="3" type="ORF">ABOD76_14770</name>
</gene>
<keyword evidence="2" id="KW-0732">Signal</keyword>
<evidence type="ECO:0000256" key="2">
    <source>
        <dbReference type="SAM" id="SignalP"/>
    </source>
</evidence>
<sequence length="194" mass="20554">MRPFAASLTTLALLTVSASLAATAPAPSPVITKATPELILKIVQGAGYTAKLDKSGKNPEISVTTKTSPITLYLNLHNCSTASGCSAAETYTYYPSEDLRTAPTAQDIADWNTENFTQAYLDTDDDNSVNLDDLYYFTGGFTKANFLNWLAAFKEEATDFDAMLNDLEPAATPASAPSTPSIPATPTPSTPSTP</sequence>
<accession>A0AAU7U853</accession>
<feature type="compositionally biased region" description="Low complexity" evidence="1">
    <location>
        <begin position="169"/>
        <end position="182"/>
    </location>
</feature>
<dbReference type="RefSeq" id="WP_350242739.1">
    <property type="nucleotide sequence ID" value="NZ_CP158299.1"/>
</dbReference>
<feature type="signal peptide" evidence="2">
    <location>
        <begin position="1"/>
        <end position="21"/>
    </location>
</feature>
<feature type="compositionally biased region" description="Pro residues" evidence="1">
    <location>
        <begin position="183"/>
        <end position="194"/>
    </location>
</feature>
<feature type="region of interest" description="Disordered" evidence="1">
    <location>
        <begin position="168"/>
        <end position="194"/>
    </location>
</feature>
<evidence type="ECO:0000256" key="1">
    <source>
        <dbReference type="SAM" id="MobiDB-lite"/>
    </source>
</evidence>
<dbReference type="Pfam" id="PF10722">
    <property type="entry name" value="YbjN"/>
    <property type="match status" value="1"/>
</dbReference>